<feature type="compositionally biased region" description="Low complexity" evidence="1">
    <location>
        <begin position="471"/>
        <end position="481"/>
    </location>
</feature>
<accession>A0ABS7BUT0</accession>
<feature type="compositionally biased region" description="Low complexity" evidence="1">
    <location>
        <begin position="315"/>
        <end position="328"/>
    </location>
</feature>
<dbReference type="RefSeq" id="WP_219750861.1">
    <property type="nucleotide sequence ID" value="NZ_JAHXZN010000022.1"/>
</dbReference>
<gene>
    <name evidence="2" type="ORF">KZ820_21645</name>
</gene>
<evidence type="ECO:0000313" key="3">
    <source>
        <dbReference type="Proteomes" id="UP000759103"/>
    </source>
</evidence>
<feature type="compositionally biased region" description="Low complexity" evidence="1">
    <location>
        <begin position="421"/>
        <end position="440"/>
    </location>
</feature>
<dbReference type="Proteomes" id="UP000759103">
    <property type="component" value="Unassembled WGS sequence"/>
</dbReference>
<dbReference type="EMBL" id="JAHXZN010000022">
    <property type="protein sequence ID" value="MBW6533351.1"/>
    <property type="molecule type" value="Genomic_DNA"/>
</dbReference>
<sequence>GAAARARAPAARAEGEAAPSATRGADRSAAGRAAPAAAASATPAPGGAARATPLDAATRASFLDQLAMLGCPARAAASVGVALVSAYALRRRSARFAAAWRDALAIGYERLEAEALRHLLERETPLDLAAALALLDRHRAAAAGAVPVAPPRAARRQRHPLGPAGAELARRLNLYAGVTPGVRRAPVSPAAAAEVDSFERAAAADWDEREEAATAPADRHADLGADAADAGAGAAPDVDSDARVDADTTNGGAGSDARAAPAIDRVAATAAETEAAPDSSRSAAPAGARETRAPHVGVRLDPASPPPRARCDSVAAAPPAHGLPAHAGSQGQADQRRATSSPPGLPRAREHERTIAGLSAPRGRDSSGERRGRVHEGPPNAGWPMPADSSGPAIGSAADEAWPARSSAPEGSGTRSAVDTPVGAVGSAAPPRAAPPVAAGHLVPDTPPAAFDARDGARRSACPVEPPPPDVTAAPRPRVWA</sequence>
<proteinExistence type="predicted"/>
<evidence type="ECO:0000256" key="1">
    <source>
        <dbReference type="SAM" id="MobiDB-lite"/>
    </source>
</evidence>
<comment type="caution">
    <text evidence="2">The sequence shown here is derived from an EMBL/GenBank/DDBJ whole genome shotgun (WGS) entry which is preliminary data.</text>
</comment>
<protein>
    <submittedName>
        <fullName evidence="2">Uncharacterized protein</fullName>
    </submittedName>
</protein>
<feature type="region of interest" description="Disordered" evidence="1">
    <location>
        <begin position="1"/>
        <end position="51"/>
    </location>
</feature>
<organism evidence="2 3">
    <name type="scientific">Sphingomonas citri</name>
    <dbReference type="NCBI Taxonomy" id="2862499"/>
    <lineage>
        <taxon>Bacteria</taxon>
        <taxon>Pseudomonadati</taxon>
        <taxon>Pseudomonadota</taxon>
        <taxon>Alphaproteobacteria</taxon>
        <taxon>Sphingomonadales</taxon>
        <taxon>Sphingomonadaceae</taxon>
        <taxon>Sphingomonas</taxon>
    </lineage>
</organism>
<feature type="non-terminal residue" evidence="2">
    <location>
        <position position="1"/>
    </location>
</feature>
<keyword evidence="3" id="KW-1185">Reference proteome</keyword>
<feature type="region of interest" description="Disordered" evidence="1">
    <location>
        <begin position="228"/>
        <end position="481"/>
    </location>
</feature>
<feature type="compositionally biased region" description="Low complexity" evidence="1">
    <location>
        <begin position="228"/>
        <end position="237"/>
    </location>
</feature>
<reference evidence="2 3" key="1">
    <citation type="submission" date="2021-07" db="EMBL/GenBank/DDBJ databases">
        <title>Sphingomonas sp.</title>
        <authorList>
            <person name="Feng G."/>
            <person name="Li J."/>
            <person name="Pan M."/>
        </authorList>
    </citation>
    <scope>NUCLEOTIDE SEQUENCE [LARGE SCALE GENOMIC DNA]</scope>
    <source>
        <strain evidence="2 3">RRHST34</strain>
    </source>
</reference>
<feature type="compositionally biased region" description="Polar residues" evidence="1">
    <location>
        <begin position="329"/>
        <end position="342"/>
    </location>
</feature>
<name>A0ABS7BUT0_9SPHN</name>
<feature type="compositionally biased region" description="Low complexity" evidence="1">
    <location>
        <begin position="257"/>
        <end position="288"/>
    </location>
</feature>
<evidence type="ECO:0000313" key="2">
    <source>
        <dbReference type="EMBL" id="MBW6533351.1"/>
    </source>
</evidence>
<feature type="compositionally biased region" description="Basic and acidic residues" evidence="1">
    <location>
        <begin position="362"/>
        <end position="376"/>
    </location>
</feature>